<keyword evidence="2" id="KW-0812">Transmembrane</keyword>
<feature type="transmembrane region" description="Helical" evidence="2">
    <location>
        <begin position="92"/>
        <end position="109"/>
    </location>
</feature>
<dbReference type="eggNOG" id="ENOG502RX22">
    <property type="taxonomic scope" value="Eukaryota"/>
</dbReference>
<dbReference type="HOGENOM" id="CLU_895709_0_0_1"/>
<dbReference type="KEGG" id="tps:THAPSDRAFT_9514"/>
<dbReference type="Proteomes" id="UP000001449">
    <property type="component" value="Chromosome 13"/>
</dbReference>
<dbReference type="InParanoid" id="B8CBJ3"/>
<dbReference type="EMBL" id="CM000648">
    <property type="protein sequence ID" value="EED89329.1"/>
    <property type="molecule type" value="Genomic_DNA"/>
</dbReference>
<name>B8CBJ3_THAPS</name>
<dbReference type="AlphaFoldDB" id="B8CBJ3"/>
<keyword evidence="2" id="KW-0472">Membrane</keyword>
<gene>
    <name evidence="3" type="ORF">THAPSDRAFT_9514</name>
</gene>
<proteinExistence type="predicted"/>
<sequence length="311" mass="36028">MADDTQPQPQSHQKAVKRQNSTRLVHPDEIPVYLQRSSLQWDDLIYFLTDVEPARFNCSKPNNLRLSDDAWAALKLRVDPLARDILDPHRSFAAAVGMSLFITLVFLAVRPGYDRKRIHKRIGDDEVRAHADDDAIYDDYFEDDEWERKHNYMDDIVIAELEYLNAALDRSMWVWRIGLIFSLVVLFGAVLFIAVLMERRNATIDHKIHEAIEEIKPRVQDEGIEVEYRTKGNTKPGILFFLGKYIRPTRVVVFKDLGGARMADPRTKKTRSFFSEDYQRKYFPPSRSSHSTPRSTVGDEFTVSSSVFSLM</sequence>
<evidence type="ECO:0000313" key="4">
    <source>
        <dbReference type="Proteomes" id="UP000001449"/>
    </source>
</evidence>
<dbReference type="GeneID" id="7446950"/>
<keyword evidence="4" id="KW-1185">Reference proteome</keyword>
<dbReference type="RefSeq" id="XP_002293593.1">
    <property type="nucleotide sequence ID" value="XM_002293557.1"/>
</dbReference>
<reference evidence="3 4" key="2">
    <citation type="journal article" date="2008" name="Nature">
        <title>The Phaeodactylum genome reveals the evolutionary history of diatom genomes.</title>
        <authorList>
            <person name="Bowler C."/>
            <person name="Allen A.E."/>
            <person name="Badger J.H."/>
            <person name="Grimwood J."/>
            <person name="Jabbari K."/>
            <person name="Kuo A."/>
            <person name="Maheswari U."/>
            <person name="Martens C."/>
            <person name="Maumus F."/>
            <person name="Otillar R.P."/>
            <person name="Rayko E."/>
            <person name="Salamov A."/>
            <person name="Vandepoele K."/>
            <person name="Beszteri B."/>
            <person name="Gruber A."/>
            <person name="Heijde M."/>
            <person name="Katinka M."/>
            <person name="Mock T."/>
            <person name="Valentin K."/>
            <person name="Verret F."/>
            <person name="Berges J.A."/>
            <person name="Brownlee C."/>
            <person name="Cadoret J.P."/>
            <person name="Chiovitti A."/>
            <person name="Choi C.J."/>
            <person name="Coesel S."/>
            <person name="De Martino A."/>
            <person name="Detter J.C."/>
            <person name="Durkin C."/>
            <person name="Falciatore A."/>
            <person name="Fournet J."/>
            <person name="Haruta M."/>
            <person name="Huysman M.J."/>
            <person name="Jenkins B.D."/>
            <person name="Jiroutova K."/>
            <person name="Jorgensen R.E."/>
            <person name="Joubert Y."/>
            <person name="Kaplan A."/>
            <person name="Kroger N."/>
            <person name="Kroth P.G."/>
            <person name="La Roche J."/>
            <person name="Lindquist E."/>
            <person name="Lommer M."/>
            <person name="Martin-Jezequel V."/>
            <person name="Lopez P.J."/>
            <person name="Lucas S."/>
            <person name="Mangogna M."/>
            <person name="McGinnis K."/>
            <person name="Medlin L.K."/>
            <person name="Montsant A."/>
            <person name="Oudot-Le Secq M.P."/>
            <person name="Napoli C."/>
            <person name="Obornik M."/>
            <person name="Parker M.S."/>
            <person name="Petit J.L."/>
            <person name="Porcel B.M."/>
            <person name="Poulsen N."/>
            <person name="Robison M."/>
            <person name="Rychlewski L."/>
            <person name="Rynearson T.A."/>
            <person name="Schmutz J."/>
            <person name="Shapiro H."/>
            <person name="Siaut M."/>
            <person name="Stanley M."/>
            <person name="Sussman M.R."/>
            <person name="Taylor A.R."/>
            <person name="Vardi A."/>
            <person name="von Dassow P."/>
            <person name="Vyverman W."/>
            <person name="Willis A."/>
            <person name="Wyrwicz L.S."/>
            <person name="Rokhsar D.S."/>
            <person name="Weissenbach J."/>
            <person name="Armbrust E.V."/>
            <person name="Green B.R."/>
            <person name="Van de Peer Y."/>
            <person name="Grigoriev I.V."/>
        </authorList>
    </citation>
    <scope>NUCLEOTIDE SEQUENCE [LARGE SCALE GENOMIC DNA]</scope>
    <source>
        <strain evidence="3 4">CCMP1335</strain>
    </source>
</reference>
<reference evidence="3 4" key="1">
    <citation type="journal article" date="2004" name="Science">
        <title>The genome of the diatom Thalassiosira pseudonana: ecology, evolution, and metabolism.</title>
        <authorList>
            <person name="Armbrust E.V."/>
            <person name="Berges J.A."/>
            <person name="Bowler C."/>
            <person name="Green B.R."/>
            <person name="Martinez D."/>
            <person name="Putnam N.H."/>
            <person name="Zhou S."/>
            <person name="Allen A.E."/>
            <person name="Apt K.E."/>
            <person name="Bechner M."/>
            <person name="Brzezinski M.A."/>
            <person name="Chaal B.K."/>
            <person name="Chiovitti A."/>
            <person name="Davis A.K."/>
            <person name="Demarest M.S."/>
            <person name="Detter J.C."/>
            <person name="Glavina T."/>
            <person name="Goodstein D."/>
            <person name="Hadi M.Z."/>
            <person name="Hellsten U."/>
            <person name="Hildebrand M."/>
            <person name="Jenkins B.D."/>
            <person name="Jurka J."/>
            <person name="Kapitonov V.V."/>
            <person name="Kroger N."/>
            <person name="Lau W.W."/>
            <person name="Lane T.W."/>
            <person name="Larimer F.W."/>
            <person name="Lippmeier J.C."/>
            <person name="Lucas S."/>
            <person name="Medina M."/>
            <person name="Montsant A."/>
            <person name="Obornik M."/>
            <person name="Parker M.S."/>
            <person name="Palenik B."/>
            <person name="Pazour G.J."/>
            <person name="Richardson P.M."/>
            <person name="Rynearson T.A."/>
            <person name="Saito M.A."/>
            <person name="Schwartz D.C."/>
            <person name="Thamatrakoln K."/>
            <person name="Valentin K."/>
            <person name="Vardi A."/>
            <person name="Wilkerson F.P."/>
            <person name="Rokhsar D.S."/>
        </authorList>
    </citation>
    <scope>NUCLEOTIDE SEQUENCE [LARGE SCALE GENOMIC DNA]</scope>
    <source>
        <strain evidence="3 4">CCMP1335</strain>
    </source>
</reference>
<keyword evidence="2" id="KW-1133">Transmembrane helix</keyword>
<organism evidence="3 4">
    <name type="scientific">Thalassiosira pseudonana</name>
    <name type="common">Marine diatom</name>
    <name type="synonym">Cyclotella nana</name>
    <dbReference type="NCBI Taxonomy" id="35128"/>
    <lineage>
        <taxon>Eukaryota</taxon>
        <taxon>Sar</taxon>
        <taxon>Stramenopiles</taxon>
        <taxon>Ochrophyta</taxon>
        <taxon>Bacillariophyta</taxon>
        <taxon>Coscinodiscophyceae</taxon>
        <taxon>Thalassiosirophycidae</taxon>
        <taxon>Thalassiosirales</taxon>
        <taxon>Thalassiosiraceae</taxon>
        <taxon>Thalassiosira</taxon>
    </lineage>
</organism>
<evidence type="ECO:0000313" key="3">
    <source>
        <dbReference type="EMBL" id="EED89329.1"/>
    </source>
</evidence>
<dbReference type="PaxDb" id="35128-Thaps9514"/>
<feature type="transmembrane region" description="Helical" evidence="2">
    <location>
        <begin position="173"/>
        <end position="197"/>
    </location>
</feature>
<evidence type="ECO:0000256" key="2">
    <source>
        <dbReference type="SAM" id="Phobius"/>
    </source>
</evidence>
<feature type="region of interest" description="Disordered" evidence="1">
    <location>
        <begin position="1"/>
        <end position="21"/>
    </location>
</feature>
<evidence type="ECO:0000256" key="1">
    <source>
        <dbReference type="SAM" id="MobiDB-lite"/>
    </source>
</evidence>
<protein>
    <submittedName>
        <fullName evidence="3">Uncharacterized protein</fullName>
    </submittedName>
</protein>
<accession>B8CBJ3</accession>
<dbReference type="OMA" id="NATIDHK"/>